<protein>
    <submittedName>
        <fullName evidence="2">Uncharacterized protein</fullName>
    </submittedName>
</protein>
<feature type="compositionally biased region" description="Acidic residues" evidence="1">
    <location>
        <begin position="1"/>
        <end position="24"/>
    </location>
</feature>
<feature type="region of interest" description="Disordered" evidence="1">
    <location>
        <begin position="1"/>
        <end position="36"/>
    </location>
</feature>
<accession>A0A8X6PXD0</accession>
<dbReference type="Proteomes" id="UP000887013">
    <property type="component" value="Unassembled WGS sequence"/>
</dbReference>
<organism evidence="2 3">
    <name type="scientific">Nephila pilipes</name>
    <name type="common">Giant wood spider</name>
    <name type="synonym">Nephila maculata</name>
    <dbReference type="NCBI Taxonomy" id="299642"/>
    <lineage>
        <taxon>Eukaryota</taxon>
        <taxon>Metazoa</taxon>
        <taxon>Ecdysozoa</taxon>
        <taxon>Arthropoda</taxon>
        <taxon>Chelicerata</taxon>
        <taxon>Arachnida</taxon>
        <taxon>Araneae</taxon>
        <taxon>Araneomorphae</taxon>
        <taxon>Entelegynae</taxon>
        <taxon>Araneoidea</taxon>
        <taxon>Nephilidae</taxon>
        <taxon>Nephila</taxon>
    </lineage>
</organism>
<proteinExistence type="predicted"/>
<comment type="caution">
    <text evidence="2">The sequence shown here is derived from an EMBL/GenBank/DDBJ whole genome shotgun (WGS) entry which is preliminary data.</text>
</comment>
<evidence type="ECO:0000256" key="1">
    <source>
        <dbReference type="SAM" id="MobiDB-lite"/>
    </source>
</evidence>
<gene>
    <name evidence="2" type="ORF">NPIL_148811</name>
</gene>
<evidence type="ECO:0000313" key="2">
    <source>
        <dbReference type="EMBL" id="GFT94095.1"/>
    </source>
</evidence>
<name>A0A8X6PXD0_NEPPI</name>
<keyword evidence="3" id="KW-1185">Reference proteome</keyword>
<dbReference type="EMBL" id="BMAW01025830">
    <property type="protein sequence ID" value="GFT94095.1"/>
    <property type="molecule type" value="Genomic_DNA"/>
</dbReference>
<evidence type="ECO:0000313" key="3">
    <source>
        <dbReference type="Proteomes" id="UP000887013"/>
    </source>
</evidence>
<reference evidence="2" key="1">
    <citation type="submission" date="2020-08" db="EMBL/GenBank/DDBJ databases">
        <title>Multicomponent nature underlies the extraordinary mechanical properties of spider dragline silk.</title>
        <authorList>
            <person name="Kono N."/>
            <person name="Nakamura H."/>
            <person name="Mori M."/>
            <person name="Yoshida Y."/>
            <person name="Ohtoshi R."/>
            <person name="Malay A.D."/>
            <person name="Moran D.A.P."/>
            <person name="Tomita M."/>
            <person name="Numata K."/>
            <person name="Arakawa K."/>
        </authorList>
    </citation>
    <scope>NUCLEOTIDE SEQUENCE</scope>
</reference>
<sequence length="97" mass="10976">MNESDSDVSENTDESDSDVSENTDESALFSDLDDDSETLSTVIYEIEEDESSNQQLDNDWSESSNSLHFLTFTEKPGLNVDSSVTLEKFHYENLDHN</sequence>
<dbReference type="AlphaFoldDB" id="A0A8X6PXD0"/>